<evidence type="ECO:0000256" key="9">
    <source>
        <dbReference type="ARBA" id="ARBA00023201"/>
    </source>
</evidence>
<feature type="transmembrane region" description="Helical" evidence="10">
    <location>
        <begin position="150"/>
        <end position="171"/>
    </location>
</feature>
<evidence type="ECO:0000256" key="10">
    <source>
        <dbReference type="RuleBase" id="RU366002"/>
    </source>
</evidence>
<comment type="function">
    <text evidence="10">Na(+)/H(+) antiporter that extrudes sodium in exchange for external protons.</text>
</comment>
<feature type="transmembrane region" description="Helical" evidence="10">
    <location>
        <begin position="84"/>
        <end position="104"/>
    </location>
</feature>
<evidence type="ECO:0000259" key="11">
    <source>
        <dbReference type="Pfam" id="PF00999"/>
    </source>
</evidence>
<keyword evidence="9 10" id="KW-0739">Sodium transport</keyword>
<sequence length="542" mass="58143">MELTTLLLLLLASLAVTAVARRLKFPAPLLVVAVALAASAVPGLPDFRFDSEVILTIVLPPLLYSAALDISYQDFHQSLRQITKLGIGLVAVTAVVAGLIAFWIVPELTLPAALLLGAIVAPPDAVSAAAIGKKLGLPRRVMTVLSGESLINDAAALTLFKVFLAGVALPTRAGEGIATFVIAVVVGIPVGLALGYIVHLVRARLNDAVIETVLSLLLPFVAYTAADQLGGSGVLAAVAAGLFVGYHSPRSGYATRLQEQPIWAATDVLLEAFVFALIGLQLPGVVEEAADSSEGLWPSAVVALVLLAVCLLVRPAFVFGTELIGRRLPSRRRQDRLTWQETTVVSWTGMRGVVTLAASASVPQTTATGEAFPGHSTIVITAFTVTVGSLLLQGLTLPWLIRRMGVADPGRRRRQLAAELVVFERTTDRALAHLHDHRDQWDARYGRQKTDQFIGRLEQLARDRTGQVRSAVDAEEESATASATAAAAFEGLRRDLLRIRRDVLMDERDAGTIDDEVMRQVLLEIDAEELAMDHSWLARMRS</sequence>
<dbReference type="EMBL" id="MRDE01000072">
    <property type="protein sequence ID" value="OMH23582.1"/>
    <property type="molecule type" value="Genomic_DNA"/>
</dbReference>
<dbReference type="OrthoDB" id="57886at2"/>
<feature type="transmembrane region" description="Helical" evidence="10">
    <location>
        <begin position="337"/>
        <end position="358"/>
    </location>
</feature>
<feature type="transmembrane region" description="Helical" evidence="10">
    <location>
        <begin position="208"/>
        <end position="226"/>
    </location>
</feature>
<keyword evidence="13" id="KW-1185">Reference proteome</keyword>
<feature type="transmembrane region" description="Helical" evidence="10">
    <location>
        <begin position="378"/>
        <end position="401"/>
    </location>
</feature>
<feature type="transmembrane region" description="Helical" evidence="10">
    <location>
        <begin position="300"/>
        <end position="325"/>
    </location>
</feature>
<protein>
    <submittedName>
        <fullName evidence="12">Na+/H+ antiporter</fullName>
    </submittedName>
</protein>
<name>A0A1R1L7S1_9MICC</name>
<dbReference type="Pfam" id="PF00999">
    <property type="entry name" value="Na_H_Exchanger"/>
    <property type="match status" value="1"/>
</dbReference>
<feature type="domain" description="Cation/H+ exchanger transmembrane" evidence="11">
    <location>
        <begin position="10"/>
        <end position="402"/>
    </location>
</feature>
<dbReference type="AlphaFoldDB" id="A0A1R1L7S1"/>
<comment type="subcellular location">
    <subcellularLocation>
        <location evidence="1 10">Cell membrane</location>
        <topology evidence="1 10">Multi-pass membrane protein</topology>
    </subcellularLocation>
</comment>
<evidence type="ECO:0000256" key="7">
    <source>
        <dbReference type="ARBA" id="ARBA00023065"/>
    </source>
</evidence>
<keyword evidence="4 10" id="KW-0812">Transmembrane</keyword>
<organism evidence="12 13">
    <name type="scientific">Tersicoccus phoenicis</name>
    <dbReference type="NCBI Taxonomy" id="554083"/>
    <lineage>
        <taxon>Bacteria</taxon>
        <taxon>Bacillati</taxon>
        <taxon>Actinomycetota</taxon>
        <taxon>Actinomycetes</taxon>
        <taxon>Micrococcales</taxon>
        <taxon>Micrococcaceae</taxon>
        <taxon>Tersicoccus</taxon>
    </lineage>
</organism>
<feature type="transmembrane region" description="Helical" evidence="10">
    <location>
        <begin position="177"/>
        <end position="201"/>
    </location>
</feature>
<dbReference type="NCBIfam" id="TIGR00831">
    <property type="entry name" value="a_cpa1"/>
    <property type="match status" value="1"/>
</dbReference>
<keyword evidence="2 10" id="KW-0813">Transport</keyword>
<evidence type="ECO:0000256" key="6">
    <source>
        <dbReference type="ARBA" id="ARBA00023053"/>
    </source>
</evidence>
<keyword evidence="8 10" id="KW-0472">Membrane</keyword>
<feature type="transmembrane region" description="Helical" evidence="10">
    <location>
        <begin position="261"/>
        <end position="280"/>
    </location>
</feature>
<dbReference type="Gene3D" id="6.10.140.1330">
    <property type="match status" value="1"/>
</dbReference>
<evidence type="ECO:0000256" key="5">
    <source>
        <dbReference type="ARBA" id="ARBA00022989"/>
    </source>
</evidence>
<keyword evidence="5 10" id="KW-1133">Transmembrane helix</keyword>
<keyword evidence="7 10" id="KW-0406">Ion transport</keyword>
<dbReference type="InterPro" id="IPR006153">
    <property type="entry name" value="Cation/H_exchanger_TM"/>
</dbReference>
<proteinExistence type="inferred from homology"/>
<gene>
    <name evidence="12" type="ORF">BKD30_11745</name>
</gene>
<keyword evidence="6 10" id="KW-0915">Sodium</keyword>
<dbReference type="PANTHER" id="PTHR10110:SF86">
    <property type="entry name" value="SODIUM_HYDROGEN EXCHANGER 7"/>
    <property type="match status" value="1"/>
</dbReference>
<dbReference type="GO" id="GO:0051453">
    <property type="term" value="P:regulation of intracellular pH"/>
    <property type="evidence" value="ECO:0007669"/>
    <property type="project" value="TreeGrafter"/>
</dbReference>
<keyword evidence="3 10" id="KW-1003">Cell membrane</keyword>
<evidence type="ECO:0000256" key="2">
    <source>
        <dbReference type="ARBA" id="ARBA00022448"/>
    </source>
</evidence>
<accession>A0A1R1L7S1</accession>
<dbReference type="GO" id="GO:0005886">
    <property type="term" value="C:plasma membrane"/>
    <property type="evidence" value="ECO:0007669"/>
    <property type="project" value="UniProtKB-SubCell"/>
</dbReference>
<dbReference type="GO" id="GO:0098719">
    <property type="term" value="P:sodium ion import across plasma membrane"/>
    <property type="evidence" value="ECO:0007669"/>
    <property type="project" value="TreeGrafter"/>
</dbReference>
<feature type="transmembrane region" description="Helical" evidence="10">
    <location>
        <begin position="232"/>
        <end position="249"/>
    </location>
</feature>
<keyword evidence="10" id="KW-0050">Antiport</keyword>
<evidence type="ECO:0000256" key="3">
    <source>
        <dbReference type="ARBA" id="ARBA00022475"/>
    </source>
</evidence>
<feature type="transmembrane region" description="Helical" evidence="10">
    <location>
        <begin position="53"/>
        <end position="72"/>
    </location>
</feature>
<dbReference type="Proteomes" id="UP000187085">
    <property type="component" value="Unassembled WGS sequence"/>
</dbReference>
<comment type="caution">
    <text evidence="12">The sequence shown here is derived from an EMBL/GenBank/DDBJ whole genome shotgun (WGS) entry which is preliminary data.</text>
</comment>
<dbReference type="InterPro" id="IPR018422">
    <property type="entry name" value="Cation/H_exchanger_CPA1"/>
</dbReference>
<dbReference type="PANTHER" id="PTHR10110">
    <property type="entry name" value="SODIUM/HYDROGEN EXCHANGER"/>
    <property type="match status" value="1"/>
</dbReference>
<dbReference type="RefSeq" id="WP_076704825.1">
    <property type="nucleotide sequence ID" value="NZ_MRDE01000072.1"/>
</dbReference>
<dbReference type="GO" id="GO:0015385">
    <property type="term" value="F:sodium:proton antiporter activity"/>
    <property type="evidence" value="ECO:0007669"/>
    <property type="project" value="InterPro"/>
</dbReference>
<dbReference type="STRING" id="554083.BKD30_11745"/>
<evidence type="ECO:0000256" key="4">
    <source>
        <dbReference type="ARBA" id="ARBA00022692"/>
    </source>
</evidence>
<evidence type="ECO:0000313" key="13">
    <source>
        <dbReference type="Proteomes" id="UP000187085"/>
    </source>
</evidence>
<evidence type="ECO:0000256" key="8">
    <source>
        <dbReference type="ARBA" id="ARBA00023136"/>
    </source>
</evidence>
<evidence type="ECO:0000256" key="1">
    <source>
        <dbReference type="ARBA" id="ARBA00004651"/>
    </source>
</evidence>
<evidence type="ECO:0000313" key="12">
    <source>
        <dbReference type="EMBL" id="OMH23582.1"/>
    </source>
</evidence>
<feature type="transmembrane region" description="Helical" evidence="10">
    <location>
        <begin position="110"/>
        <end position="130"/>
    </location>
</feature>
<dbReference type="GO" id="GO:0015386">
    <property type="term" value="F:potassium:proton antiporter activity"/>
    <property type="evidence" value="ECO:0007669"/>
    <property type="project" value="TreeGrafter"/>
</dbReference>
<comment type="similarity">
    <text evidence="10">Belongs to the monovalent cation:proton antiporter 1 (CPA1) transporter (TC 2.A.36) family.</text>
</comment>
<dbReference type="InterPro" id="IPR004705">
    <property type="entry name" value="Cation/H_exchanger_CPA1_bac"/>
</dbReference>
<reference evidence="12 13" key="1">
    <citation type="submission" date="2016-12" db="EMBL/GenBank/DDBJ databases">
        <title>Draft genome of Tersicoccus phoenicis 1P05MA.</title>
        <authorList>
            <person name="Nakajima Y."/>
            <person name="Yoshizawa S."/>
            <person name="Nakamura K."/>
            <person name="Ogura Y."/>
            <person name="Hayashi T."/>
            <person name="Kogure K."/>
        </authorList>
    </citation>
    <scope>NUCLEOTIDE SEQUENCE [LARGE SCALE GENOMIC DNA]</scope>
    <source>
        <strain evidence="12 13">1p05MA</strain>
    </source>
</reference>